<feature type="region of interest" description="Disordered" evidence="1">
    <location>
        <begin position="20"/>
        <end position="40"/>
    </location>
</feature>
<dbReference type="Proteomes" id="UP000324748">
    <property type="component" value="Unassembled WGS sequence"/>
</dbReference>
<feature type="region of interest" description="Disordered" evidence="1">
    <location>
        <begin position="67"/>
        <end position="86"/>
    </location>
</feature>
<dbReference type="AlphaFoldDB" id="A0A5B0LQX3"/>
<evidence type="ECO:0000313" key="3">
    <source>
        <dbReference type="Proteomes" id="UP000324748"/>
    </source>
</evidence>
<proteinExistence type="predicted"/>
<keyword evidence="3" id="KW-1185">Reference proteome</keyword>
<evidence type="ECO:0000256" key="1">
    <source>
        <dbReference type="SAM" id="MobiDB-lite"/>
    </source>
</evidence>
<dbReference type="EMBL" id="VSWC01000196">
    <property type="protein sequence ID" value="KAA1066529.1"/>
    <property type="molecule type" value="Genomic_DNA"/>
</dbReference>
<evidence type="ECO:0000313" key="2">
    <source>
        <dbReference type="EMBL" id="KAA1066529.1"/>
    </source>
</evidence>
<comment type="caution">
    <text evidence="2">The sequence shown here is derived from an EMBL/GenBank/DDBJ whole genome shotgun (WGS) entry which is preliminary data.</text>
</comment>
<accession>A0A5B0LQX3</accession>
<sequence length="86" mass="9337">MTSATLVEIFHHGHVNRASKLANTRKQGQEEGGTACLDTGGNVEPQRGLFNSIQWHDLPGIRIPASIQTSRFDKATDKPNTPSNPS</sequence>
<gene>
    <name evidence="2" type="ORF">PGT21_033020</name>
</gene>
<protein>
    <submittedName>
        <fullName evidence="2">Uncharacterized protein</fullName>
    </submittedName>
</protein>
<name>A0A5B0LQX3_PUCGR</name>
<organism evidence="2 3">
    <name type="scientific">Puccinia graminis f. sp. tritici</name>
    <dbReference type="NCBI Taxonomy" id="56615"/>
    <lineage>
        <taxon>Eukaryota</taxon>
        <taxon>Fungi</taxon>
        <taxon>Dikarya</taxon>
        <taxon>Basidiomycota</taxon>
        <taxon>Pucciniomycotina</taxon>
        <taxon>Pucciniomycetes</taxon>
        <taxon>Pucciniales</taxon>
        <taxon>Pucciniaceae</taxon>
        <taxon>Puccinia</taxon>
    </lineage>
</organism>
<reference evidence="2 3" key="1">
    <citation type="submission" date="2019-05" db="EMBL/GenBank/DDBJ databases">
        <title>Emergence of the Ug99 lineage of the wheat stem rust pathogen through somatic hybridization.</title>
        <authorList>
            <person name="Li F."/>
            <person name="Upadhyaya N.M."/>
            <person name="Sperschneider J."/>
            <person name="Matny O."/>
            <person name="Nguyen-Phuc H."/>
            <person name="Mago R."/>
            <person name="Raley C."/>
            <person name="Miller M.E."/>
            <person name="Silverstein K.A.T."/>
            <person name="Henningsen E."/>
            <person name="Hirsch C.D."/>
            <person name="Visser B."/>
            <person name="Pretorius Z.A."/>
            <person name="Steffenson B.J."/>
            <person name="Schwessinger B."/>
            <person name="Dodds P.N."/>
            <person name="Figueroa M."/>
        </authorList>
    </citation>
    <scope>NUCLEOTIDE SEQUENCE [LARGE SCALE GENOMIC DNA]</scope>
    <source>
        <strain evidence="2">21-0</strain>
    </source>
</reference>